<keyword evidence="2" id="KW-1133">Transmembrane helix</keyword>
<evidence type="ECO:0000313" key="4">
    <source>
        <dbReference type="Proteomes" id="UP000785679"/>
    </source>
</evidence>
<keyword evidence="2" id="KW-0812">Transmembrane</keyword>
<dbReference type="AlphaFoldDB" id="A0A8J8NKS4"/>
<accession>A0A8J8NKS4</accession>
<feature type="compositionally biased region" description="Low complexity" evidence="1">
    <location>
        <begin position="176"/>
        <end position="205"/>
    </location>
</feature>
<evidence type="ECO:0000256" key="1">
    <source>
        <dbReference type="SAM" id="MobiDB-lite"/>
    </source>
</evidence>
<comment type="caution">
    <text evidence="3">The sequence shown here is derived from an EMBL/GenBank/DDBJ whole genome shotgun (WGS) entry which is preliminary data.</text>
</comment>
<gene>
    <name evidence="3" type="ORF">FGO68_gene13210</name>
</gene>
<proteinExistence type="predicted"/>
<sequence>MFCCDPSTLGYLEKKRACNFSTGRTIIGFIALLTGLQLWSYGQDTLEPHLHTLRLNYLPQSKPSDAVCSGTKITWSEFNLYTIQAEAVTFILAGVLLLVKARCLGSTLLLLSSLAHLTLRDGLWLLKSASRSPIKERNERIADIAQSLILIGAALYLMLDRGTQPCCQKKAVEVKAAGGQQKKQQIDGGASAKGNNSNSGKQQSGGKKKAKK</sequence>
<dbReference type="EMBL" id="RRYP01012736">
    <property type="protein sequence ID" value="TNV76917.1"/>
    <property type="molecule type" value="Genomic_DNA"/>
</dbReference>
<protein>
    <submittedName>
        <fullName evidence="3">Uncharacterized protein</fullName>
    </submittedName>
</protein>
<evidence type="ECO:0000313" key="3">
    <source>
        <dbReference type="EMBL" id="TNV76917.1"/>
    </source>
</evidence>
<feature type="region of interest" description="Disordered" evidence="1">
    <location>
        <begin position="176"/>
        <end position="212"/>
    </location>
</feature>
<reference evidence="3" key="1">
    <citation type="submission" date="2019-06" db="EMBL/GenBank/DDBJ databases">
        <authorList>
            <person name="Zheng W."/>
        </authorList>
    </citation>
    <scope>NUCLEOTIDE SEQUENCE</scope>
    <source>
        <strain evidence="3">QDHG01</strain>
    </source>
</reference>
<evidence type="ECO:0000256" key="2">
    <source>
        <dbReference type="SAM" id="Phobius"/>
    </source>
</evidence>
<name>A0A8J8NKS4_HALGN</name>
<dbReference type="Proteomes" id="UP000785679">
    <property type="component" value="Unassembled WGS sequence"/>
</dbReference>
<keyword evidence="4" id="KW-1185">Reference proteome</keyword>
<organism evidence="3 4">
    <name type="scientific">Halteria grandinella</name>
    <dbReference type="NCBI Taxonomy" id="5974"/>
    <lineage>
        <taxon>Eukaryota</taxon>
        <taxon>Sar</taxon>
        <taxon>Alveolata</taxon>
        <taxon>Ciliophora</taxon>
        <taxon>Intramacronucleata</taxon>
        <taxon>Spirotrichea</taxon>
        <taxon>Stichotrichia</taxon>
        <taxon>Sporadotrichida</taxon>
        <taxon>Halteriidae</taxon>
        <taxon>Halteria</taxon>
    </lineage>
</organism>
<feature type="transmembrane region" description="Helical" evidence="2">
    <location>
        <begin position="21"/>
        <end position="41"/>
    </location>
</feature>
<keyword evidence="2" id="KW-0472">Membrane</keyword>